<accession>A0ABP9T5L1</accession>
<keyword evidence="2" id="KW-1185">Reference proteome</keyword>
<protein>
    <submittedName>
        <fullName evidence="1">Uncharacterized protein</fullName>
    </submittedName>
</protein>
<proteinExistence type="predicted"/>
<reference evidence="2" key="1">
    <citation type="journal article" date="2019" name="Int. J. Syst. Evol. Microbiol.">
        <title>The Global Catalogue of Microorganisms (GCM) 10K type strain sequencing project: providing services to taxonomists for standard genome sequencing and annotation.</title>
        <authorList>
            <consortium name="The Broad Institute Genomics Platform"/>
            <consortium name="The Broad Institute Genome Sequencing Center for Infectious Disease"/>
            <person name="Wu L."/>
            <person name="Ma J."/>
        </authorList>
    </citation>
    <scope>NUCLEOTIDE SEQUENCE [LARGE SCALE GENOMIC DNA]</scope>
    <source>
        <strain evidence="2">JCM 18306</strain>
    </source>
</reference>
<evidence type="ECO:0000313" key="1">
    <source>
        <dbReference type="EMBL" id="GAA5209668.1"/>
    </source>
</evidence>
<name>A0ABP9T5L1_9ACTN</name>
<organism evidence="1 2">
    <name type="scientific">Streptomyces thinghirensis</name>
    <dbReference type="NCBI Taxonomy" id="551547"/>
    <lineage>
        <taxon>Bacteria</taxon>
        <taxon>Bacillati</taxon>
        <taxon>Actinomycetota</taxon>
        <taxon>Actinomycetes</taxon>
        <taxon>Kitasatosporales</taxon>
        <taxon>Streptomycetaceae</taxon>
        <taxon>Streptomyces</taxon>
    </lineage>
</organism>
<sequence length="151" mass="16148">MGGNLRVRGPIVGLACHVACSFSSLPWGSLAYRLTPQGTLGNPRDVPAGRFAGKRAPDLNALCYGAHPGSRGPGQSGPRAHPTLVIREGLDRKVTSPHAYNGVTPRYLIRARHPEGDMYAAPVFSREGREIESRPGHSGRFYVAVPRVSPG</sequence>
<dbReference type="Proteomes" id="UP001499878">
    <property type="component" value="Unassembled WGS sequence"/>
</dbReference>
<gene>
    <name evidence="1" type="ORF">GCM10023323_34190</name>
</gene>
<comment type="caution">
    <text evidence="1">The sequence shown here is derived from an EMBL/GenBank/DDBJ whole genome shotgun (WGS) entry which is preliminary data.</text>
</comment>
<evidence type="ECO:0000313" key="2">
    <source>
        <dbReference type="Proteomes" id="UP001499878"/>
    </source>
</evidence>
<dbReference type="EMBL" id="BAABJR010000008">
    <property type="protein sequence ID" value="GAA5209668.1"/>
    <property type="molecule type" value="Genomic_DNA"/>
</dbReference>